<organism evidence="1 2">
    <name type="scientific">Plutella xylostella</name>
    <name type="common">Diamondback moth</name>
    <name type="synonym">Plutella maculipennis</name>
    <dbReference type="NCBI Taxonomy" id="51655"/>
    <lineage>
        <taxon>Eukaryota</taxon>
        <taxon>Metazoa</taxon>
        <taxon>Ecdysozoa</taxon>
        <taxon>Arthropoda</taxon>
        <taxon>Hexapoda</taxon>
        <taxon>Insecta</taxon>
        <taxon>Pterygota</taxon>
        <taxon>Neoptera</taxon>
        <taxon>Endopterygota</taxon>
        <taxon>Lepidoptera</taxon>
        <taxon>Glossata</taxon>
        <taxon>Ditrysia</taxon>
        <taxon>Yponomeutoidea</taxon>
        <taxon>Plutellidae</taxon>
        <taxon>Plutella</taxon>
    </lineage>
</organism>
<keyword evidence="2" id="KW-1185">Reference proteome</keyword>
<protein>
    <submittedName>
        <fullName evidence="1">Uncharacterized protein</fullName>
    </submittedName>
</protein>
<evidence type="ECO:0000313" key="2">
    <source>
        <dbReference type="Proteomes" id="UP000823941"/>
    </source>
</evidence>
<dbReference type="EMBL" id="JAHIBW010000003">
    <property type="protein sequence ID" value="KAG7312489.1"/>
    <property type="molecule type" value="Genomic_DNA"/>
</dbReference>
<name>A0ABQ7R5B3_PLUXY</name>
<reference evidence="1 2" key="1">
    <citation type="submission" date="2021-06" db="EMBL/GenBank/DDBJ databases">
        <title>A haploid diamondback moth (Plutella xylostella L.) genome assembly resolves 31 chromosomes and identifies a diamide resistance mutation.</title>
        <authorList>
            <person name="Ward C.M."/>
            <person name="Perry K.D."/>
            <person name="Baker G."/>
            <person name="Powis K."/>
            <person name="Heckel D.G."/>
            <person name="Baxter S.W."/>
        </authorList>
    </citation>
    <scope>NUCLEOTIDE SEQUENCE [LARGE SCALE GENOMIC DNA]</scope>
    <source>
        <strain evidence="1 2">LV</strain>
        <tissue evidence="1">Single pupa</tissue>
    </source>
</reference>
<evidence type="ECO:0000313" key="1">
    <source>
        <dbReference type="EMBL" id="KAG7312489.1"/>
    </source>
</evidence>
<dbReference type="Proteomes" id="UP000823941">
    <property type="component" value="Chromosome 3"/>
</dbReference>
<gene>
    <name evidence="1" type="ORF">JYU34_002007</name>
</gene>
<comment type="caution">
    <text evidence="1">The sequence shown here is derived from an EMBL/GenBank/DDBJ whole genome shotgun (WGS) entry which is preliminary data.</text>
</comment>
<accession>A0ABQ7R5B3</accession>
<proteinExistence type="predicted"/>
<sequence>MCQMACFGRVLDIQQWTAIGLTQPPPDSLTVHNAGNDKETTNITLNYRDMAIDALTSTRVLPTWTTNA</sequence>